<evidence type="ECO:0000256" key="11">
    <source>
        <dbReference type="ARBA" id="ARBA00025034"/>
    </source>
</evidence>
<evidence type="ECO:0000313" key="20">
    <source>
        <dbReference type="EMBL" id="NGO08835.1"/>
    </source>
</evidence>
<keyword evidence="21" id="KW-1185">Reference proteome</keyword>
<keyword evidence="10" id="KW-0143">Chaperone</keyword>
<evidence type="ECO:0000256" key="2">
    <source>
        <dbReference type="ARBA" id="ARBA00010527"/>
    </source>
</evidence>
<dbReference type="GO" id="GO:0015031">
    <property type="term" value="P:protein transport"/>
    <property type="evidence" value="ECO:0007669"/>
    <property type="project" value="UniProtKB-KW"/>
</dbReference>
<evidence type="ECO:0000256" key="8">
    <source>
        <dbReference type="ARBA" id="ARBA00022989"/>
    </source>
</evidence>
<dbReference type="PANTHER" id="PTHR12428:SF65">
    <property type="entry name" value="CYTOCHROME C OXIDASE ASSEMBLY PROTEIN COX18, MITOCHONDRIAL"/>
    <property type="match status" value="1"/>
</dbReference>
<comment type="similarity">
    <text evidence="2">Belongs to the OXA1/ALB3/YidC family. Type 1 subfamily.</text>
</comment>
<comment type="caution">
    <text evidence="20">The sequence shown here is derived from an EMBL/GenBank/DDBJ whole genome shotgun (WGS) entry which is preliminary data.</text>
</comment>
<dbReference type="RefSeq" id="WP_165259108.1">
    <property type="nucleotide sequence ID" value="NZ_JAAKZY010000038.1"/>
</dbReference>
<dbReference type="NCBIfam" id="TIGR03592">
    <property type="entry name" value="yidC_oxa1_cterm"/>
    <property type="match status" value="1"/>
</dbReference>
<dbReference type="InterPro" id="IPR001708">
    <property type="entry name" value="YidC/ALB3/OXA1/COX18"/>
</dbReference>
<feature type="transmembrane region" description="Helical" evidence="18">
    <location>
        <begin position="35"/>
        <end position="58"/>
    </location>
</feature>
<evidence type="ECO:0000256" key="15">
    <source>
        <dbReference type="ARBA" id="ARBA00033342"/>
    </source>
</evidence>
<evidence type="ECO:0000256" key="6">
    <source>
        <dbReference type="ARBA" id="ARBA00022692"/>
    </source>
</evidence>
<dbReference type="CDD" id="cd20070">
    <property type="entry name" value="5TM_YidC_Alb3"/>
    <property type="match status" value="1"/>
</dbReference>
<evidence type="ECO:0000256" key="13">
    <source>
        <dbReference type="ARBA" id="ARBA00031538"/>
    </source>
</evidence>
<dbReference type="NCBIfam" id="NF002350">
    <property type="entry name" value="PRK01315.1"/>
    <property type="match status" value="1"/>
</dbReference>
<feature type="compositionally biased region" description="Low complexity" evidence="17">
    <location>
        <begin position="361"/>
        <end position="376"/>
    </location>
</feature>
<evidence type="ECO:0000259" key="19">
    <source>
        <dbReference type="Pfam" id="PF02096"/>
    </source>
</evidence>
<keyword evidence="7" id="KW-0653">Protein transport</keyword>
<feature type="transmembrane region" description="Helical" evidence="18">
    <location>
        <begin position="7"/>
        <end position="29"/>
    </location>
</feature>
<evidence type="ECO:0000256" key="7">
    <source>
        <dbReference type="ARBA" id="ARBA00022927"/>
    </source>
</evidence>
<feature type="transmembrane region" description="Helical" evidence="18">
    <location>
        <begin position="217"/>
        <end position="241"/>
    </location>
</feature>
<keyword evidence="9 18" id="KW-0472">Membrane</keyword>
<dbReference type="InterPro" id="IPR028055">
    <property type="entry name" value="YidC/Oxa/ALB_C"/>
</dbReference>
<reference evidence="20 21" key="1">
    <citation type="submission" date="2020-02" db="EMBL/GenBank/DDBJ databases">
        <title>Whole-genome analyses of novel actinobacteria.</title>
        <authorList>
            <person name="Sahin N."/>
            <person name="Gencbay T."/>
        </authorList>
    </citation>
    <scope>NUCLEOTIDE SEQUENCE [LARGE SCALE GENOMIC DNA]</scope>
    <source>
        <strain evidence="20 21">HC44</strain>
    </source>
</reference>
<comment type="subcellular location">
    <subcellularLocation>
        <location evidence="1">Cell membrane</location>
        <topology evidence="1">Multi-pass membrane protein</topology>
    </subcellularLocation>
    <subcellularLocation>
        <location evidence="16">Membrane</location>
        <topology evidence="16">Multi-pass membrane protein</topology>
    </subcellularLocation>
</comment>
<dbReference type="GO" id="GO:0032977">
    <property type="term" value="F:membrane insertase activity"/>
    <property type="evidence" value="ECO:0007669"/>
    <property type="project" value="InterPro"/>
</dbReference>
<feature type="compositionally biased region" description="Basic residues" evidence="17">
    <location>
        <begin position="350"/>
        <end position="360"/>
    </location>
</feature>
<sequence length="438" mass="47445">MDTIASIFSFITTPVSWVIVQFHSVYGALFGDDTGWAWGLSIVSLVILIRICLIPLFVKQIKATRAMQTLQPEMKKIQERYKNDKQRQSEEMMKLYKETGTNPLSSCLPILAQSPFFFALYHVLNSIANNDTVGVINTRLLESAQQAHIFGAPLAAKFTDSSADVTALDASLTSVRVVTAVMIVLMSASQFYTQRQLMTKNVDTTVKTPFMQQQKMLMYVFPIMFAVFGINFPVGVLVYWLTTNVWTMGQQMYVIHNNPTPGSKAQASYLERLHKRVTHHGKTRGRGEKAIVKAIVAKGRDRNEYERKFINGLSKEGLAAQSDGTVTKSEVAAVAETEDGTPATGAPKRQQPKRQSKSRRQSGGTQGSASGAKATGDSGAKTSLSKSDGPQDAKPAGGKSASGGGKPASGGKSASGGTRSKAQSGRKGPQRPKSPSKK</sequence>
<evidence type="ECO:0000256" key="4">
    <source>
        <dbReference type="ARBA" id="ARBA00022448"/>
    </source>
</evidence>
<proteinExistence type="inferred from homology"/>
<protein>
    <recommendedName>
        <fullName evidence="3">Membrane protein insertase YidC</fullName>
    </recommendedName>
    <alternativeName>
        <fullName evidence="15">Foldase YidC</fullName>
    </alternativeName>
    <alternativeName>
        <fullName evidence="14">Membrane integrase YidC</fullName>
    </alternativeName>
    <alternativeName>
        <fullName evidence="13">Membrane protein YidC</fullName>
    </alternativeName>
</protein>
<evidence type="ECO:0000256" key="5">
    <source>
        <dbReference type="ARBA" id="ARBA00022475"/>
    </source>
</evidence>
<dbReference type="GO" id="GO:0005886">
    <property type="term" value="C:plasma membrane"/>
    <property type="evidence" value="ECO:0007669"/>
    <property type="project" value="UniProtKB-SubCell"/>
</dbReference>
<dbReference type="AlphaFoldDB" id="A0A6G4V4J0"/>
<evidence type="ECO:0000256" key="17">
    <source>
        <dbReference type="SAM" id="MobiDB-lite"/>
    </source>
</evidence>
<dbReference type="EMBL" id="JAAKZY010000038">
    <property type="protein sequence ID" value="NGO08835.1"/>
    <property type="molecule type" value="Genomic_DNA"/>
</dbReference>
<dbReference type="Proteomes" id="UP000472335">
    <property type="component" value="Unassembled WGS sequence"/>
</dbReference>
<feature type="region of interest" description="Disordered" evidence="17">
    <location>
        <begin position="336"/>
        <end position="438"/>
    </location>
</feature>
<comment type="subunit">
    <text evidence="12">Interacts with the Sec translocase complex via SecD. Specifically interacts with transmembrane segments of nascent integral membrane proteins during membrane integration.</text>
</comment>
<feature type="compositionally biased region" description="Basic residues" evidence="17">
    <location>
        <begin position="428"/>
        <end position="438"/>
    </location>
</feature>
<evidence type="ECO:0000313" key="21">
    <source>
        <dbReference type="Proteomes" id="UP000472335"/>
    </source>
</evidence>
<evidence type="ECO:0000256" key="9">
    <source>
        <dbReference type="ARBA" id="ARBA00023136"/>
    </source>
</evidence>
<dbReference type="InterPro" id="IPR047196">
    <property type="entry name" value="YidC_ALB_C"/>
</dbReference>
<comment type="function">
    <text evidence="11">Required for the insertion and/or proper folding and/or complex formation of integral membrane proteins into the membrane. Involved in integration of membrane proteins that insert both dependently and independently of the Sec translocase complex, as well as at least some lipoproteins. Aids folding of multispanning membrane proteins.</text>
</comment>
<keyword evidence="6 16" id="KW-0812">Transmembrane</keyword>
<evidence type="ECO:0000256" key="10">
    <source>
        <dbReference type="ARBA" id="ARBA00023186"/>
    </source>
</evidence>
<keyword evidence="8 18" id="KW-1133">Transmembrane helix</keyword>
<accession>A0A6G4V4J0</accession>
<organism evidence="20 21">
    <name type="scientific">Streptomyces scabichelini</name>
    <dbReference type="NCBI Taxonomy" id="2711217"/>
    <lineage>
        <taxon>Bacteria</taxon>
        <taxon>Bacillati</taxon>
        <taxon>Actinomycetota</taxon>
        <taxon>Actinomycetes</taxon>
        <taxon>Kitasatosporales</taxon>
        <taxon>Streptomycetaceae</taxon>
        <taxon>Streptomyces</taxon>
    </lineage>
</organism>
<feature type="domain" description="Membrane insertase YidC/Oxa/ALB C-terminal" evidence="19">
    <location>
        <begin position="38"/>
        <end position="254"/>
    </location>
</feature>
<evidence type="ECO:0000256" key="1">
    <source>
        <dbReference type="ARBA" id="ARBA00004651"/>
    </source>
</evidence>
<gene>
    <name evidence="20" type="primary">yidC</name>
    <name evidence="20" type="ORF">G5C60_14775</name>
</gene>
<name>A0A6G4V4J0_9ACTN</name>
<evidence type="ECO:0000256" key="16">
    <source>
        <dbReference type="RuleBase" id="RU003945"/>
    </source>
</evidence>
<evidence type="ECO:0000256" key="14">
    <source>
        <dbReference type="ARBA" id="ARBA00033245"/>
    </source>
</evidence>
<evidence type="ECO:0000256" key="18">
    <source>
        <dbReference type="SAM" id="Phobius"/>
    </source>
</evidence>
<dbReference type="GO" id="GO:0051205">
    <property type="term" value="P:protein insertion into membrane"/>
    <property type="evidence" value="ECO:0007669"/>
    <property type="project" value="TreeGrafter"/>
</dbReference>
<evidence type="ECO:0000256" key="12">
    <source>
        <dbReference type="ARBA" id="ARBA00026028"/>
    </source>
</evidence>
<dbReference type="PANTHER" id="PTHR12428">
    <property type="entry name" value="OXA1"/>
    <property type="match status" value="1"/>
</dbReference>
<keyword evidence="5" id="KW-1003">Cell membrane</keyword>
<dbReference type="Pfam" id="PF02096">
    <property type="entry name" value="60KD_IMP"/>
    <property type="match status" value="1"/>
</dbReference>
<evidence type="ECO:0000256" key="3">
    <source>
        <dbReference type="ARBA" id="ARBA00015325"/>
    </source>
</evidence>
<keyword evidence="4" id="KW-0813">Transport</keyword>